<sequence>MILAIISRMIIYGKQLFLHILTNHADKIEEVYLAKECDKPLFSKICGTGATIKRVDNQKAQSMAHGGNHQGFLAKVAEYEFATFSQVKKLDRIAVFYGISDVGNIGAMVRSAYALGVEGVVVVTKNINIEGVLRASSGAAYELPIVLFEDGLTLINELKQAGFCTYATASGGKNVSEIKFKSRTALIMGSEGDGIPKKAVAKCDECVGISLKNGWDSLNVSAAFAIICDRMINE</sequence>
<dbReference type="EC" id="2.1.1.185" evidence="4"/>
<dbReference type="EMBL" id="CAJHOE010000004">
    <property type="protein sequence ID" value="CAD7288659.1"/>
    <property type="molecule type" value="Genomic_DNA"/>
</dbReference>
<proteinExistence type="predicted"/>
<dbReference type="InterPro" id="IPR029028">
    <property type="entry name" value="Alpha/beta_knot_MTases"/>
</dbReference>
<dbReference type="CDD" id="cd18095">
    <property type="entry name" value="SpoU-like_rRNA-MTase"/>
    <property type="match status" value="1"/>
</dbReference>
<keyword evidence="2 4" id="KW-0808">Transferase</keyword>
<dbReference type="Pfam" id="PF00588">
    <property type="entry name" value="SpoU_methylase"/>
    <property type="match status" value="1"/>
</dbReference>
<feature type="domain" description="RNA 2-O ribose methyltransferase substrate binding" evidence="3">
    <location>
        <begin position="10"/>
        <end position="82"/>
    </location>
</feature>
<dbReference type="Proteomes" id="UP000789359">
    <property type="component" value="Unassembled WGS sequence"/>
</dbReference>
<dbReference type="NCBIfam" id="TIGR00186">
    <property type="entry name" value="rRNA_methyl_3"/>
    <property type="match status" value="1"/>
</dbReference>
<reference evidence="4 5" key="1">
    <citation type="submission" date="2020-11" db="EMBL/GenBank/DDBJ databases">
        <authorList>
            <person name="Peeters C."/>
        </authorList>
    </citation>
    <scope>NUCLEOTIDE SEQUENCE [LARGE SCALE GENOMIC DNA]</scope>
    <source>
        <strain evidence="4 5">LMG 8286</strain>
    </source>
</reference>
<evidence type="ECO:0000256" key="2">
    <source>
        <dbReference type="ARBA" id="ARBA00022679"/>
    </source>
</evidence>
<dbReference type="GO" id="GO:0008168">
    <property type="term" value="F:methyltransferase activity"/>
    <property type="evidence" value="ECO:0007669"/>
    <property type="project" value="UniProtKB-KW"/>
</dbReference>
<dbReference type="Gene3D" id="3.30.1330.30">
    <property type="match status" value="1"/>
</dbReference>
<dbReference type="SMART" id="SM00967">
    <property type="entry name" value="SpoU_sub_bind"/>
    <property type="match status" value="1"/>
</dbReference>
<keyword evidence="5" id="KW-1185">Reference proteome</keyword>
<dbReference type="InterPro" id="IPR029026">
    <property type="entry name" value="tRNA_m1G_MTases_N"/>
</dbReference>
<dbReference type="GO" id="GO:0032259">
    <property type="term" value="P:methylation"/>
    <property type="evidence" value="ECO:0007669"/>
    <property type="project" value="UniProtKB-KW"/>
</dbReference>
<dbReference type="Gene3D" id="3.40.1280.10">
    <property type="match status" value="1"/>
</dbReference>
<dbReference type="InterPro" id="IPR029064">
    <property type="entry name" value="Ribosomal_eL30-like_sf"/>
</dbReference>
<comment type="caution">
    <text evidence="4">The sequence shown here is derived from an EMBL/GenBank/DDBJ whole genome shotgun (WGS) entry which is preliminary data.</text>
</comment>
<name>A0ABM8Q6U4_9BACT</name>
<dbReference type="InterPro" id="IPR013123">
    <property type="entry name" value="SpoU_subst-bd"/>
</dbReference>
<dbReference type="SUPFAM" id="SSF75217">
    <property type="entry name" value="alpha/beta knot"/>
    <property type="match status" value="1"/>
</dbReference>
<evidence type="ECO:0000259" key="3">
    <source>
        <dbReference type="SMART" id="SM00967"/>
    </source>
</evidence>
<evidence type="ECO:0000313" key="5">
    <source>
        <dbReference type="Proteomes" id="UP000789359"/>
    </source>
</evidence>
<dbReference type="SUPFAM" id="SSF55315">
    <property type="entry name" value="L30e-like"/>
    <property type="match status" value="1"/>
</dbReference>
<gene>
    <name evidence="4" type="primary">rlmB</name>
    <name evidence="4" type="ORF">LMG8286_01428</name>
</gene>
<accession>A0ABM8Q6U4</accession>
<evidence type="ECO:0000313" key="4">
    <source>
        <dbReference type="EMBL" id="CAD7288659.1"/>
    </source>
</evidence>
<dbReference type="Pfam" id="PF08032">
    <property type="entry name" value="SpoU_sub_bind"/>
    <property type="match status" value="1"/>
</dbReference>
<organism evidence="4 5">
    <name type="scientific">Campylobacter suis</name>
    <dbReference type="NCBI Taxonomy" id="2790657"/>
    <lineage>
        <taxon>Bacteria</taxon>
        <taxon>Pseudomonadati</taxon>
        <taxon>Campylobacterota</taxon>
        <taxon>Epsilonproteobacteria</taxon>
        <taxon>Campylobacterales</taxon>
        <taxon>Campylobacteraceae</taxon>
        <taxon>Campylobacter</taxon>
    </lineage>
</organism>
<dbReference type="PANTHER" id="PTHR46429">
    <property type="entry name" value="23S RRNA (GUANOSINE-2'-O-)-METHYLTRANSFERASE RLMB"/>
    <property type="match status" value="1"/>
</dbReference>
<evidence type="ECO:0000256" key="1">
    <source>
        <dbReference type="ARBA" id="ARBA00022603"/>
    </source>
</evidence>
<protein>
    <submittedName>
        <fullName evidence="4">23S rRNA (Guanosine-2'-O-)-methyltransferase RlmB</fullName>
        <ecNumber evidence="4">2.1.1.185</ecNumber>
    </submittedName>
</protein>
<dbReference type="InterPro" id="IPR001537">
    <property type="entry name" value="SpoU_MeTrfase"/>
</dbReference>
<keyword evidence="1 4" id="KW-0489">Methyltransferase</keyword>
<dbReference type="InterPro" id="IPR004441">
    <property type="entry name" value="rRNA_MeTrfase_TrmH"/>
</dbReference>
<dbReference type="PANTHER" id="PTHR46429:SF1">
    <property type="entry name" value="23S RRNA (GUANOSINE-2'-O-)-METHYLTRANSFERASE RLMB"/>
    <property type="match status" value="1"/>
</dbReference>